<feature type="compositionally biased region" description="Basic residues" evidence="1">
    <location>
        <begin position="40"/>
        <end position="67"/>
    </location>
</feature>
<protein>
    <submittedName>
        <fullName evidence="2">Uncharacterized protein</fullName>
    </submittedName>
</protein>
<gene>
    <name evidence="2" type="ORF">BS78_K028200</name>
</gene>
<evidence type="ECO:0000313" key="2">
    <source>
        <dbReference type="EMBL" id="KAJ1254582.1"/>
    </source>
</evidence>
<feature type="compositionally biased region" description="Low complexity" evidence="1">
    <location>
        <begin position="1"/>
        <end position="15"/>
    </location>
</feature>
<reference evidence="2 3" key="1">
    <citation type="submission" date="2022-10" db="EMBL/GenBank/DDBJ databases">
        <title>WGS assembly of Paspalum vaginatum 540-79.</title>
        <authorList>
            <person name="Sun G."/>
            <person name="Wase N."/>
            <person name="Shu S."/>
            <person name="Jenkins J."/>
            <person name="Zhou B."/>
            <person name="Torres-Rodriguez J."/>
            <person name="Chen C."/>
            <person name="Sandor L."/>
            <person name="Plott C."/>
            <person name="Yoshinga Y."/>
            <person name="Daum C."/>
            <person name="Qi P."/>
            <person name="Barry K."/>
            <person name="Lipzen A."/>
            <person name="Berry L."/>
            <person name="Pedersen C."/>
            <person name="Gottilla T."/>
            <person name="Foltz A."/>
            <person name="Yu H."/>
            <person name="O'Malley R."/>
            <person name="Zhang C."/>
            <person name="Devos K."/>
            <person name="Sigmon B."/>
            <person name="Yu B."/>
            <person name="Obata T."/>
            <person name="Schmutz J."/>
            <person name="Schnable J."/>
        </authorList>
    </citation>
    <scope>NUCLEOTIDE SEQUENCE [LARGE SCALE GENOMIC DNA]</scope>
    <source>
        <strain evidence="3">cv. 540-79</strain>
    </source>
</reference>
<dbReference type="AlphaFoldDB" id="A0A9W7X9I3"/>
<feature type="region of interest" description="Disordered" evidence="1">
    <location>
        <begin position="1"/>
        <end position="99"/>
    </location>
</feature>
<dbReference type="Proteomes" id="UP001164776">
    <property type="component" value="Unassembled WGS sequence"/>
</dbReference>
<comment type="caution">
    <text evidence="2">The sequence shown here is derived from an EMBL/GenBank/DDBJ whole genome shotgun (WGS) entry which is preliminary data.</text>
</comment>
<dbReference type="EMBL" id="MU629990">
    <property type="protein sequence ID" value="KAJ1254582.1"/>
    <property type="molecule type" value="Genomic_DNA"/>
</dbReference>
<evidence type="ECO:0000313" key="3">
    <source>
        <dbReference type="Proteomes" id="UP001164776"/>
    </source>
</evidence>
<name>A0A9W7X9I3_9POAL</name>
<proteinExistence type="predicted"/>
<sequence>MNPLSLPLLPRASRPFTAAATAPPKSTGLAGARTDEGGYRRRRQPCRARRRGPVKRGPRRRRPRRRGSTGWTRVPVRPRGEARPARAARQDGARARTEK</sequence>
<evidence type="ECO:0000256" key="1">
    <source>
        <dbReference type="SAM" id="MobiDB-lite"/>
    </source>
</evidence>
<keyword evidence="3" id="KW-1185">Reference proteome</keyword>
<feature type="compositionally biased region" description="Basic and acidic residues" evidence="1">
    <location>
        <begin position="78"/>
        <end position="99"/>
    </location>
</feature>
<organism evidence="2 3">
    <name type="scientific">Paspalum vaginatum</name>
    <name type="common">seashore paspalum</name>
    <dbReference type="NCBI Taxonomy" id="158149"/>
    <lineage>
        <taxon>Eukaryota</taxon>
        <taxon>Viridiplantae</taxon>
        <taxon>Streptophyta</taxon>
        <taxon>Embryophyta</taxon>
        <taxon>Tracheophyta</taxon>
        <taxon>Spermatophyta</taxon>
        <taxon>Magnoliopsida</taxon>
        <taxon>Liliopsida</taxon>
        <taxon>Poales</taxon>
        <taxon>Poaceae</taxon>
        <taxon>PACMAD clade</taxon>
        <taxon>Panicoideae</taxon>
        <taxon>Andropogonodae</taxon>
        <taxon>Paspaleae</taxon>
        <taxon>Paspalinae</taxon>
        <taxon>Paspalum</taxon>
    </lineage>
</organism>
<accession>A0A9W7X9I3</accession>